<proteinExistence type="inferred from homology"/>
<dbReference type="PANTHER" id="PTHR10751">
    <property type="entry name" value="GUANYLATE BINDING PROTEIN"/>
    <property type="match status" value="1"/>
</dbReference>
<evidence type="ECO:0000259" key="5">
    <source>
        <dbReference type="PROSITE" id="PS51715"/>
    </source>
</evidence>
<dbReference type="GO" id="GO:0005525">
    <property type="term" value="F:GTP binding"/>
    <property type="evidence" value="ECO:0007669"/>
    <property type="project" value="UniProtKB-KW"/>
</dbReference>
<dbReference type="SUPFAM" id="SSF48340">
    <property type="entry name" value="Interferon-induced guanylate-binding protein 1 (GBP1), C-terminal domain"/>
    <property type="match status" value="1"/>
</dbReference>
<comment type="similarity">
    <text evidence="4">Belongs to the TRAFAC class dynamin-like GTPase superfamily. GB1/RHD3 GTPase family.</text>
</comment>
<evidence type="ECO:0000256" key="4">
    <source>
        <dbReference type="PROSITE-ProRule" id="PRU01052"/>
    </source>
</evidence>
<gene>
    <name evidence="6" type="ORF">ONB1V03_LOCUS4057</name>
</gene>
<dbReference type="SUPFAM" id="SSF52540">
    <property type="entry name" value="P-loop containing nucleoside triphosphate hydrolases"/>
    <property type="match status" value="1"/>
</dbReference>
<dbReference type="InterPro" id="IPR027417">
    <property type="entry name" value="P-loop_NTPase"/>
</dbReference>
<dbReference type="Pfam" id="PF02263">
    <property type="entry name" value="GBP"/>
    <property type="match status" value="1"/>
</dbReference>
<evidence type="ECO:0000313" key="6">
    <source>
        <dbReference type="EMBL" id="CAD7643291.1"/>
    </source>
</evidence>
<dbReference type="InterPro" id="IPR015894">
    <property type="entry name" value="Guanylate-bd_N"/>
</dbReference>
<name>A0A7R9LKC5_9ACAR</name>
<feature type="domain" description="GB1/RHD3-type G" evidence="5">
    <location>
        <begin position="1"/>
        <end position="280"/>
    </location>
</feature>
<keyword evidence="1" id="KW-0547">Nucleotide-binding</keyword>
<evidence type="ECO:0000313" key="7">
    <source>
        <dbReference type="Proteomes" id="UP000728032"/>
    </source>
</evidence>
<sequence>MDPVLIIDFVKVPGSDKCQYELNKPGLDGILAKVENRRVALVVGVGKAVDGYDMDECLSDTVIIPDPSEPLYGFEWNTEMNSQTTRGIWFSQPFIVHKSSGEEVAIILVDTQGLYDGFYDERDWSTIVGLSLLMSSTLIFNVSKDLGEDILPRIHSFFDYGLQALNHIRESIDGNGRKPFHDVIFMIRDWTRRDPPYGLEGGQNYRNAKFEIKGHQRATAKQSRQMIIDSFESYQCFLMPGPGLVAVNGESGFNGSANQLSDDFNTKVDEFCKHLLNADSIKVKTINGRPVSGGELAQFIDDCVKILNSDKMPRASDSVETRHRATDLKLINQLKDEYVNEMAILSLDKPFSGRTQLTAQSDDLIDGMKAKFSFHKKFTDEPVVQELTALLAQTLDTAFQSIYTENENRRLTATNDMITELVDEFKADINEHITPDDYISDYTFAKIVDTKREHIVNRFDTFCAVESQLFDSHKQRLLNQIQSESNVFIANNNQRNQQLISTYEKCLATL</sequence>
<dbReference type="OrthoDB" id="7788754at2759"/>
<evidence type="ECO:0000256" key="1">
    <source>
        <dbReference type="ARBA" id="ARBA00022741"/>
    </source>
</evidence>
<keyword evidence="2" id="KW-0378">Hydrolase</keyword>
<dbReference type="InterPro" id="IPR030386">
    <property type="entry name" value="G_GB1_RHD3_dom"/>
</dbReference>
<organism evidence="6">
    <name type="scientific">Oppiella nova</name>
    <dbReference type="NCBI Taxonomy" id="334625"/>
    <lineage>
        <taxon>Eukaryota</taxon>
        <taxon>Metazoa</taxon>
        <taxon>Ecdysozoa</taxon>
        <taxon>Arthropoda</taxon>
        <taxon>Chelicerata</taxon>
        <taxon>Arachnida</taxon>
        <taxon>Acari</taxon>
        <taxon>Acariformes</taxon>
        <taxon>Sarcoptiformes</taxon>
        <taxon>Oribatida</taxon>
        <taxon>Brachypylina</taxon>
        <taxon>Oppioidea</taxon>
        <taxon>Oppiidae</taxon>
        <taxon>Oppiella</taxon>
    </lineage>
</organism>
<dbReference type="Proteomes" id="UP000728032">
    <property type="component" value="Unassembled WGS sequence"/>
</dbReference>
<dbReference type="Gene3D" id="3.40.50.300">
    <property type="entry name" value="P-loop containing nucleotide triphosphate hydrolases"/>
    <property type="match status" value="1"/>
</dbReference>
<dbReference type="PROSITE" id="PS51715">
    <property type="entry name" value="G_GB1_RHD3"/>
    <property type="match status" value="1"/>
</dbReference>
<dbReference type="AlphaFoldDB" id="A0A7R9LKC5"/>
<evidence type="ECO:0000256" key="2">
    <source>
        <dbReference type="ARBA" id="ARBA00022801"/>
    </source>
</evidence>
<evidence type="ECO:0000256" key="3">
    <source>
        <dbReference type="ARBA" id="ARBA00023134"/>
    </source>
</evidence>
<keyword evidence="3" id="KW-0342">GTP-binding</keyword>
<accession>A0A7R9LKC5</accession>
<dbReference type="EMBL" id="OC916136">
    <property type="protein sequence ID" value="CAD7643291.1"/>
    <property type="molecule type" value="Genomic_DNA"/>
</dbReference>
<reference evidence="6" key="1">
    <citation type="submission" date="2020-11" db="EMBL/GenBank/DDBJ databases">
        <authorList>
            <person name="Tran Van P."/>
        </authorList>
    </citation>
    <scope>NUCLEOTIDE SEQUENCE</scope>
</reference>
<keyword evidence="7" id="KW-1185">Reference proteome</keyword>
<dbReference type="GO" id="GO:0003924">
    <property type="term" value="F:GTPase activity"/>
    <property type="evidence" value="ECO:0007669"/>
    <property type="project" value="InterPro"/>
</dbReference>
<protein>
    <recommendedName>
        <fullName evidence="5">GB1/RHD3-type G domain-containing protein</fullName>
    </recommendedName>
</protein>
<dbReference type="EMBL" id="CAJPVJ010001311">
    <property type="protein sequence ID" value="CAG2164506.1"/>
    <property type="molecule type" value="Genomic_DNA"/>
</dbReference>
<feature type="non-terminal residue" evidence="6">
    <location>
        <position position="1"/>
    </location>
</feature>
<dbReference type="InterPro" id="IPR036543">
    <property type="entry name" value="Guanylate-bd_C_sf"/>
</dbReference>